<dbReference type="GO" id="GO:0016740">
    <property type="term" value="F:transferase activity"/>
    <property type="evidence" value="ECO:0007669"/>
    <property type="project" value="UniProtKB-KW"/>
</dbReference>
<dbReference type="Gene3D" id="3.40.50.12780">
    <property type="entry name" value="N-terminal domain of ligase-like"/>
    <property type="match status" value="1"/>
</dbReference>
<dbReference type="RefSeq" id="WP_317487407.1">
    <property type="nucleotide sequence ID" value="NZ_CP136051.1"/>
</dbReference>
<feature type="domain" description="Acyl-protein synthetase LuxE" evidence="1">
    <location>
        <begin position="22"/>
        <end position="328"/>
    </location>
</feature>
<dbReference type="EMBL" id="CP136051">
    <property type="protein sequence ID" value="WOK04604.1"/>
    <property type="molecule type" value="Genomic_DNA"/>
</dbReference>
<proteinExistence type="predicted"/>
<dbReference type="InterPro" id="IPR007534">
    <property type="entry name" value="LuxE"/>
</dbReference>
<accession>A0ABZ0IKB5</accession>
<name>A0ABZ0IKB5_9BACT</name>
<evidence type="ECO:0000259" key="1">
    <source>
        <dbReference type="Pfam" id="PF04443"/>
    </source>
</evidence>
<protein>
    <submittedName>
        <fullName evidence="2">Acyl transferase</fullName>
    </submittedName>
</protein>
<keyword evidence="3" id="KW-1185">Reference proteome</keyword>
<dbReference type="Proteomes" id="UP001302349">
    <property type="component" value="Chromosome"/>
</dbReference>
<sequence>MSELLSFRNRLLNLNNDHFTVLALDIFKWQAQHNPVYKKYISYLAKDPKKISRLEDIPFLPIEFFKNHAIKTGEWGSSLMFSSSGTTGSVQSSHYLDDPLFYKKLTKEIFESTYGALSNFHIVALLPSYLERSGSSLIYMIEHFIKLTGSKFSGFFLRDDSTLLSVIEKLKRQDGKKLLIGVTFALIDLSERHQLDLSDFIVMETGGMKGRGKELTRPELHTLLRERLNVERIHSEYGMTELMSQAYSDGGAGFVCPRSMKVMVRDINDPFSYLQEKRAGGLNIIDLGNIHSCCFIETKDLGRITNTKGDFEVLGRFDNSDVRGCNLLIQ</sequence>
<evidence type="ECO:0000313" key="3">
    <source>
        <dbReference type="Proteomes" id="UP001302349"/>
    </source>
</evidence>
<evidence type="ECO:0000313" key="2">
    <source>
        <dbReference type="EMBL" id="WOK04604.1"/>
    </source>
</evidence>
<reference evidence="2 3" key="1">
    <citation type="journal article" date="2023" name="Microbiol. Resour. Announc.">
        <title>Complete Genome Sequence of Imperialibacter roseus strain P4T.</title>
        <authorList>
            <person name="Tizabi D.R."/>
            <person name="Bachvaroff T."/>
            <person name="Hill R.T."/>
        </authorList>
    </citation>
    <scope>NUCLEOTIDE SEQUENCE [LARGE SCALE GENOMIC DNA]</scope>
    <source>
        <strain evidence="2 3">P4T</strain>
    </source>
</reference>
<organism evidence="2 3">
    <name type="scientific">Imperialibacter roseus</name>
    <dbReference type="NCBI Taxonomy" id="1324217"/>
    <lineage>
        <taxon>Bacteria</taxon>
        <taxon>Pseudomonadati</taxon>
        <taxon>Bacteroidota</taxon>
        <taxon>Cytophagia</taxon>
        <taxon>Cytophagales</taxon>
        <taxon>Flammeovirgaceae</taxon>
        <taxon>Imperialibacter</taxon>
    </lineage>
</organism>
<dbReference type="Pfam" id="PF04443">
    <property type="entry name" value="LuxE"/>
    <property type="match status" value="1"/>
</dbReference>
<gene>
    <name evidence="2" type="ORF">RT717_16100</name>
</gene>
<keyword evidence="2" id="KW-0808">Transferase</keyword>
<dbReference type="InterPro" id="IPR042099">
    <property type="entry name" value="ANL_N_sf"/>
</dbReference>